<organism evidence="1 2">
    <name type="scientific">Tagetes erecta</name>
    <name type="common">African marigold</name>
    <dbReference type="NCBI Taxonomy" id="13708"/>
    <lineage>
        <taxon>Eukaryota</taxon>
        <taxon>Viridiplantae</taxon>
        <taxon>Streptophyta</taxon>
        <taxon>Embryophyta</taxon>
        <taxon>Tracheophyta</taxon>
        <taxon>Spermatophyta</taxon>
        <taxon>Magnoliopsida</taxon>
        <taxon>eudicotyledons</taxon>
        <taxon>Gunneridae</taxon>
        <taxon>Pentapetalae</taxon>
        <taxon>asterids</taxon>
        <taxon>campanulids</taxon>
        <taxon>Asterales</taxon>
        <taxon>Asteraceae</taxon>
        <taxon>Asteroideae</taxon>
        <taxon>Heliantheae alliance</taxon>
        <taxon>Tageteae</taxon>
        <taxon>Tagetes</taxon>
    </lineage>
</organism>
<dbReference type="Proteomes" id="UP001229421">
    <property type="component" value="Unassembled WGS sequence"/>
</dbReference>
<gene>
    <name evidence="1" type="ORF">QVD17_16892</name>
</gene>
<name>A0AAD8KYH9_TARER</name>
<evidence type="ECO:0000313" key="2">
    <source>
        <dbReference type="Proteomes" id="UP001229421"/>
    </source>
</evidence>
<evidence type="ECO:0000313" key="1">
    <source>
        <dbReference type="EMBL" id="KAK1428065.1"/>
    </source>
</evidence>
<comment type="caution">
    <text evidence="1">The sequence shown here is derived from an EMBL/GenBank/DDBJ whole genome shotgun (WGS) entry which is preliminary data.</text>
</comment>
<sequence length="75" mass="8604">MLPKLSQLLTNERAQSDVNIENFVEVKNDFEDKKVDEATEAKKEEETKRNTRVCNCEKALAAEKIVMDLSYKVPS</sequence>
<dbReference type="EMBL" id="JAUHHV010000004">
    <property type="protein sequence ID" value="KAK1428065.1"/>
    <property type="molecule type" value="Genomic_DNA"/>
</dbReference>
<accession>A0AAD8KYH9</accession>
<reference evidence="1" key="1">
    <citation type="journal article" date="2023" name="bioRxiv">
        <title>Improved chromosome-level genome assembly for marigold (Tagetes erecta).</title>
        <authorList>
            <person name="Jiang F."/>
            <person name="Yuan L."/>
            <person name="Wang S."/>
            <person name="Wang H."/>
            <person name="Xu D."/>
            <person name="Wang A."/>
            <person name="Fan W."/>
        </authorList>
    </citation>
    <scope>NUCLEOTIDE SEQUENCE</scope>
    <source>
        <strain evidence="1">WSJ</strain>
        <tissue evidence="1">Leaf</tissue>
    </source>
</reference>
<protein>
    <submittedName>
        <fullName evidence="1">Uncharacterized protein</fullName>
    </submittedName>
</protein>
<dbReference type="AlphaFoldDB" id="A0AAD8KYH9"/>
<keyword evidence="2" id="KW-1185">Reference proteome</keyword>
<proteinExistence type="predicted"/>